<dbReference type="PANTHER" id="PTHR10972:SF200">
    <property type="entry name" value="OXYSTEROL-BINDING PROTEIN-RELATED PROTEIN 9"/>
    <property type="match status" value="1"/>
</dbReference>
<keyword evidence="7" id="KW-1185">Reference proteome</keyword>
<keyword evidence="4" id="KW-0175">Coiled coil</keyword>
<feature type="coiled-coil region" evidence="4">
    <location>
        <begin position="107"/>
        <end position="137"/>
    </location>
</feature>
<evidence type="ECO:0000313" key="8">
    <source>
        <dbReference type="WBParaSite" id="GPLIN_000359300"/>
    </source>
</evidence>
<accession>A0A183BSK7</accession>
<dbReference type="AlphaFoldDB" id="A0A183BSK7"/>
<evidence type="ECO:0000256" key="3">
    <source>
        <dbReference type="ARBA" id="ARBA00023121"/>
    </source>
</evidence>
<feature type="domain" description="PH" evidence="6">
    <location>
        <begin position="1"/>
        <end position="93"/>
    </location>
</feature>
<evidence type="ECO:0000256" key="1">
    <source>
        <dbReference type="ARBA" id="ARBA00022448"/>
    </source>
</evidence>
<dbReference type="PROSITE" id="PS50003">
    <property type="entry name" value="PH_DOMAIN"/>
    <property type="match status" value="1"/>
</dbReference>
<dbReference type="Gene3D" id="2.30.29.30">
    <property type="entry name" value="Pleckstrin-homology domain (PH domain)/Phosphotyrosine-binding domain (PTB)"/>
    <property type="match status" value="1"/>
</dbReference>
<reference evidence="7" key="2">
    <citation type="submission" date="2014-05" db="EMBL/GenBank/DDBJ databases">
        <title>The genome and life-stage specific transcriptomes of Globodera pallida elucidate key aspects of plant parasitism by a cyst nematode.</title>
        <authorList>
            <person name="Cotton J.A."/>
            <person name="Lilley C.J."/>
            <person name="Jones L.M."/>
            <person name="Kikuchi T."/>
            <person name="Reid A.J."/>
            <person name="Thorpe P."/>
            <person name="Tsai I.J."/>
            <person name="Beasley H."/>
            <person name="Blok V."/>
            <person name="Cock P.J.A."/>
            <person name="Van den Akker S.E."/>
            <person name="Holroyd N."/>
            <person name="Hunt M."/>
            <person name="Mantelin S."/>
            <person name="Naghra H."/>
            <person name="Pain A."/>
            <person name="Palomares-Rius J.E."/>
            <person name="Zarowiecki M."/>
            <person name="Berriman M."/>
            <person name="Jones J.T."/>
            <person name="Urwin P.E."/>
        </authorList>
    </citation>
    <scope>NUCLEOTIDE SEQUENCE [LARGE SCALE GENOMIC DNA]</scope>
    <source>
        <strain evidence="7">Lindley</strain>
    </source>
</reference>
<dbReference type="WBParaSite" id="GPLIN_000359300">
    <property type="protein sequence ID" value="GPLIN_000359300"/>
    <property type="gene ID" value="GPLIN_000359300"/>
</dbReference>
<dbReference type="GO" id="GO:0005829">
    <property type="term" value="C:cytosol"/>
    <property type="evidence" value="ECO:0007669"/>
    <property type="project" value="TreeGrafter"/>
</dbReference>
<reference evidence="8" key="3">
    <citation type="submission" date="2016-06" db="UniProtKB">
        <authorList>
            <consortium name="WormBaseParasite"/>
        </authorList>
    </citation>
    <scope>IDENTIFICATION</scope>
</reference>
<evidence type="ECO:0000256" key="4">
    <source>
        <dbReference type="SAM" id="Coils"/>
    </source>
</evidence>
<keyword evidence="2" id="KW-0445">Lipid transport</keyword>
<name>A0A183BSK7_GLOPA</name>
<feature type="region of interest" description="Disordered" evidence="5">
    <location>
        <begin position="226"/>
        <end position="307"/>
    </location>
</feature>
<organism evidence="7 8">
    <name type="scientific">Globodera pallida</name>
    <name type="common">Potato cyst nematode worm</name>
    <name type="synonym">Heterodera pallida</name>
    <dbReference type="NCBI Taxonomy" id="36090"/>
    <lineage>
        <taxon>Eukaryota</taxon>
        <taxon>Metazoa</taxon>
        <taxon>Ecdysozoa</taxon>
        <taxon>Nematoda</taxon>
        <taxon>Chromadorea</taxon>
        <taxon>Rhabditida</taxon>
        <taxon>Tylenchina</taxon>
        <taxon>Tylenchomorpha</taxon>
        <taxon>Tylenchoidea</taxon>
        <taxon>Heteroderidae</taxon>
        <taxon>Heteroderinae</taxon>
        <taxon>Globodera</taxon>
    </lineage>
</organism>
<dbReference type="InterPro" id="IPR011993">
    <property type="entry name" value="PH-like_dom_sf"/>
</dbReference>
<proteinExistence type="predicted"/>
<dbReference type="SMART" id="SM00233">
    <property type="entry name" value="PH"/>
    <property type="match status" value="1"/>
</dbReference>
<dbReference type="GO" id="GO:0005794">
    <property type="term" value="C:Golgi apparatus"/>
    <property type="evidence" value="ECO:0007669"/>
    <property type="project" value="TreeGrafter"/>
</dbReference>
<reference evidence="7" key="1">
    <citation type="submission" date="2013-12" db="EMBL/GenBank/DDBJ databases">
        <authorList>
            <person name="Aslett M."/>
        </authorList>
    </citation>
    <scope>NUCLEOTIDE SEQUENCE [LARGE SCALE GENOMIC DNA]</scope>
    <source>
        <strain evidence="7">Lindley</strain>
    </source>
</reference>
<feature type="compositionally biased region" description="Basic and acidic residues" evidence="5">
    <location>
        <begin position="295"/>
        <end position="307"/>
    </location>
</feature>
<dbReference type="Pfam" id="PF00169">
    <property type="entry name" value="PH"/>
    <property type="match status" value="1"/>
</dbReference>
<evidence type="ECO:0000256" key="2">
    <source>
        <dbReference type="ARBA" id="ARBA00023055"/>
    </source>
</evidence>
<evidence type="ECO:0000256" key="5">
    <source>
        <dbReference type="SAM" id="MobiDB-lite"/>
    </source>
</evidence>
<sequence>MEGTLSKWTNVVHGWQHRYFVLNDDALCYYTSKEKMARGQQRGCIRLRGAALGIDEENNAQFTIAVDGKVFHLQGKSRAERDTWVRVLERVIHEKCGYYRPPQEDPLEELRKRVIAAENQSQTLMEQTRNLEQINARESEKAEQKRKKMLSEIIATAKRLQSTVDHSCVLLRQVQRDVGTSAELTTSKGRDKVRPSPAKTTTTATEMAEDLNGKMGEIASAEIEAVAGGQQSSQKQRESDEEEDEALGTNGKEDGLLNVDEVVSYSSSDDEFYDATEDEQRHGRSAGAASGKLVGEQRKISADESGA</sequence>
<dbReference type="InterPro" id="IPR000648">
    <property type="entry name" value="Oxysterol-bd"/>
</dbReference>
<evidence type="ECO:0000313" key="7">
    <source>
        <dbReference type="Proteomes" id="UP000050741"/>
    </source>
</evidence>
<feature type="region of interest" description="Disordered" evidence="5">
    <location>
        <begin position="179"/>
        <end position="204"/>
    </location>
</feature>
<keyword evidence="3" id="KW-0446">Lipid-binding</keyword>
<evidence type="ECO:0000259" key="6">
    <source>
        <dbReference type="PROSITE" id="PS50003"/>
    </source>
</evidence>
<protein>
    <submittedName>
        <fullName evidence="8">PH domain-containing protein</fullName>
    </submittedName>
</protein>
<feature type="compositionally biased region" description="Acidic residues" evidence="5">
    <location>
        <begin position="268"/>
        <end position="277"/>
    </location>
</feature>
<dbReference type="SUPFAM" id="SSF50729">
    <property type="entry name" value="PH domain-like"/>
    <property type="match status" value="1"/>
</dbReference>
<dbReference type="GO" id="GO:0006869">
    <property type="term" value="P:lipid transport"/>
    <property type="evidence" value="ECO:0007669"/>
    <property type="project" value="UniProtKB-KW"/>
</dbReference>
<dbReference type="GO" id="GO:0032934">
    <property type="term" value="F:sterol binding"/>
    <property type="evidence" value="ECO:0007669"/>
    <property type="project" value="TreeGrafter"/>
</dbReference>
<dbReference type="PANTHER" id="PTHR10972">
    <property type="entry name" value="OXYSTEROL-BINDING PROTEIN-RELATED"/>
    <property type="match status" value="1"/>
</dbReference>
<dbReference type="Proteomes" id="UP000050741">
    <property type="component" value="Unassembled WGS sequence"/>
</dbReference>
<keyword evidence="1" id="KW-0813">Transport</keyword>
<dbReference type="InterPro" id="IPR001849">
    <property type="entry name" value="PH_domain"/>
</dbReference>
<dbReference type="GO" id="GO:0016020">
    <property type="term" value="C:membrane"/>
    <property type="evidence" value="ECO:0007669"/>
    <property type="project" value="TreeGrafter"/>
</dbReference>